<evidence type="ECO:0000313" key="4">
    <source>
        <dbReference type="Proteomes" id="UP000235584"/>
    </source>
</evidence>
<dbReference type="SMART" id="SM00283">
    <property type="entry name" value="MA"/>
    <property type="match status" value="1"/>
</dbReference>
<dbReference type="SUPFAM" id="SSF58104">
    <property type="entry name" value="Methyl-accepting chemotaxis protein (MCP) signaling domain"/>
    <property type="match status" value="1"/>
</dbReference>
<dbReference type="GO" id="GO:0007165">
    <property type="term" value="P:signal transduction"/>
    <property type="evidence" value="ECO:0007669"/>
    <property type="project" value="InterPro"/>
</dbReference>
<evidence type="ECO:0000313" key="3">
    <source>
        <dbReference type="EMBL" id="AUN97208.1"/>
    </source>
</evidence>
<dbReference type="Gene3D" id="1.10.287.950">
    <property type="entry name" value="Methyl-accepting chemotaxis protein"/>
    <property type="match status" value="1"/>
</dbReference>
<dbReference type="PANTHER" id="PTHR43531:SF11">
    <property type="entry name" value="METHYL-ACCEPTING CHEMOTAXIS PROTEIN 3"/>
    <property type="match status" value="1"/>
</dbReference>
<dbReference type="GO" id="GO:0004888">
    <property type="term" value="F:transmembrane signaling receptor activity"/>
    <property type="evidence" value="ECO:0007669"/>
    <property type="project" value="TreeGrafter"/>
</dbReference>
<proteinExistence type="inferred from homology"/>
<gene>
    <name evidence="3" type="ORF">C0V70_03605</name>
</gene>
<dbReference type="GO" id="GO:0005886">
    <property type="term" value="C:plasma membrane"/>
    <property type="evidence" value="ECO:0007669"/>
    <property type="project" value="TreeGrafter"/>
</dbReference>
<keyword evidence="4" id="KW-1185">Reference proteome</keyword>
<dbReference type="GO" id="GO:0006935">
    <property type="term" value="P:chemotaxis"/>
    <property type="evidence" value="ECO:0007669"/>
    <property type="project" value="UniProtKB-KW"/>
</dbReference>
<dbReference type="Proteomes" id="UP000235584">
    <property type="component" value="Chromosome"/>
</dbReference>
<dbReference type="InterPro" id="IPR004089">
    <property type="entry name" value="MCPsignal_dom"/>
</dbReference>
<reference evidence="3 4" key="1">
    <citation type="submission" date="2018-01" db="EMBL/GenBank/DDBJ databases">
        <title>Complete genome sequence of Bacteriovorax stolpii DSM12778.</title>
        <authorList>
            <person name="Tang B."/>
            <person name="Chang J."/>
        </authorList>
    </citation>
    <scope>NUCLEOTIDE SEQUENCE [LARGE SCALE GENOMIC DNA]</scope>
    <source>
        <strain evidence="3 4">DSM 12778</strain>
    </source>
</reference>
<dbReference type="RefSeq" id="WP_102242503.1">
    <property type="nucleotide sequence ID" value="NZ_CP025704.1"/>
</dbReference>
<comment type="similarity">
    <text evidence="2">Belongs to the methyl-accepting chemotaxis (MCP) protein family.</text>
</comment>
<accession>A0A2K9NNZ1</accession>
<dbReference type="KEGG" id="bsto:C0V70_03605"/>
<dbReference type="EMBL" id="CP025704">
    <property type="protein sequence ID" value="AUN97208.1"/>
    <property type="molecule type" value="Genomic_DNA"/>
</dbReference>
<dbReference type="PANTHER" id="PTHR43531">
    <property type="entry name" value="PROTEIN ICFG"/>
    <property type="match status" value="1"/>
</dbReference>
<dbReference type="AlphaFoldDB" id="A0A2K9NNZ1"/>
<dbReference type="InterPro" id="IPR051310">
    <property type="entry name" value="MCP_chemotaxis"/>
</dbReference>
<sequence>MLKKLGLQKYLLTVVFGVVVISFLSSLFTVTSIQKNMGSLLKASQESAASSNSIIALSIDISSIQSGISPLITEKDPDNLEAGIAKLKDKMKEVQKDIQECKFDCQKISEIDKNYEEKVNHLVDKMILLGKTSEAIEYFIGDVSPLYLQTLQELETQGDGVRQKTQTFIQESEAQAVKLKYSVIAASALMILVIIIGGLSFRKGLVQVLKQISEQLNLSTVTLNETSAKVATTSDFLSESSTEQNATIQATSQAVQEISQMTDINRNNVQISTKNAKDSQIKIAEGKEAIAQMLTSINQISISNKQMVDQITKNDKEFVEVVNVIQNIDEKTKIINDIVFQTKLLSFNASVEAARAGEHGKGFAVVAEEIGNLAIMSGQAANEISSLLGTSVSRVNDIVKKSQSSMAGIVESGRHTIEEGNKNAENCNVIFDQISSESESICNILEEINAGTQEQSKGIEEVNKSMLQLNDVANKSEQVAQESLQMSAKLNEQSESLGKIVDELIIMLDGKKG</sequence>
<organism evidence="3 4">
    <name type="scientific">Bacteriovorax stolpii</name>
    <name type="common">Bdellovibrio stolpii</name>
    <dbReference type="NCBI Taxonomy" id="960"/>
    <lineage>
        <taxon>Bacteria</taxon>
        <taxon>Pseudomonadati</taxon>
        <taxon>Bdellovibrionota</taxon>
        <taxon>Bacteriovoracia</taxon>
        <taxon>Bacteriovoracales</taxon>
        <taxon>Bacteriovoracaceae</taxon>
        <taxon>Bacteriovorax</taxon>
    </lineage>
</organism>
<name>A0A2K9NNZ1_BACTC</name>
<dbReference type="PROSITE" id="PS50111">
    <property type="entry name" value="CHEMOTAXIS_TRANSDUC_2"/>
    <property type="match status" value="1"/>
</dbReference>
<protein>
    <submittedName>
        <fullName evidence="3">Uncharacterized protein</fullName>
    </submittedName>
</protein>
<dbReference type="Pfam" id="PF00015">
    <property type="entry name" value="MCPsignal"/>
    <property type="match status" value="1"/>
</dbReference>
<evidence type="ECO:0000256" key="2">
    <source>
        <dbReference type="ARBA" id="ARBA00029447"/>
    </source>
</evidence>
<keyword evidence="1" id="KW-0145">Chemotaxis</keyword>
<dbReference type="OrthoDB" id="9765653at2"/>
<evidence type="ECO:0000256" key="1">
    <source>
        <dbReference type="ARBA" id="ARBA00022500"/>
    </source>
</evidence>